<reference evidence="3" key="1">
    <citation type="submission" date="2018-11" db="EMBL/GenBank/DDBJ databases">
        <authorList>
            <consortium name="Pathogen Informatics"/>
        </authorList>
    </citation>
    <scope>NUCLEOTIDE SEQUENCE</scope>
</reference>
<protein>
    <submittedName>
        <fullName evidence="3">Uncharacterized protein</fullName>
    </submittedName>
</protein>
<keyword evidence="1" id="KW-1015">Disulfide bond</keyword>
<dbReference type="Pfam" id="PF00057">
    <property type="entry name" value="Ldl_recept_a"/>
    <property type="match status" value="1"/>
</dbReference>
<keyword evidence="4" id="KW-1185">Reference proteome</keyword>
<dbReference type="CDD" id="cd00112">
    <property type="entry name" value="LDLa"/>
    <property type="match status" value="1"/>
</dbReference>
<dbReference type="InterPro" id="IPR023415">
    <property type="entry name" value="LDLR_class-A_CS"/>
</dbReference>
<evidence type="ECO:0000313" key="4">
    <source>
        <dbReference type="Proteomes" id="UP000784294"/>
    </source>
</evidence>
<dbReference type="AlphaFoldDB" id="A0A448XSD3"/>
<dbReference type="InterPro" id="IPR036055">
    <property type="entry name" value="LDL_receptor-like_sf"/>
</dbReference>
<evidence type="ECO:0000256" key="2">
    <source>
        <dbReference type="PROSITE-ProRule" id="PRU00124"/>
    </source>
</evidence>
<evidence type="ECO:0000313" key="3">
    <source>
        <dbReference type="EMBL" id="VEL43775.1"/>
    </source>
</evidence>
<gene>
    <name evidence="3" type="ORF">PXEA_LOCUS37215</name>
</gene>
<evidence type="ECO:0000256" key="1">
    <source>
        <dbReference type="ARBA" id="ARBA00023157"/>
    </source>
</evidence>
<accession>A0A448XSD3</accession>
<organism evidence="3 4">
    <name type="scientific">Protopolystoma xenopodis</name>
    <dbReference type="NCBI Taxonomy" id="117903"/>
    <lineage>
        <taxon>Eukaryota</taxon>
        <taxon>Metazoa</taxon>
        <taxon>Spiralia</taxon>
        <taxon>Lophotrochozoa</taxon>
        <taxon>Platyhelminthes</taxon>
        <taxon>Monogenea</taxon>
        <taxon>Polyopisthocotylea</taxon>
        <taxon>Polystomatidea</taxon>
        <taxon>Polystomatidae</taxon>
        <taxon>Protopolystoma</taxon>
    </lineage>
</organism>
<sequence length="60" mass="6330">MSAFGTIEVEVTQSTPQPSCPSGFRNCLSGPMTCLPISAFCNGRFDCADRSDESDSFCAG</sequence>
<comment type="caution">
    <text evidence="3">The sequence shown here is derived from an EMBL/GenBank/DDBJ whole genome shotgun (WGS) entry which is preliminary data.</text>
</comment>
<dbReference type="SUPFAM" id="SSF57424">
    <property type="entry name" value="LDL receptor-like module"/>
    <property type="match status" value="1"/>
</dbReference>
<dbReference type="SMART" id="SM00192">
    <property type="entry name" value="LDLa"/>
    <property type="match status" value="1"/>
</dbReference>
<comment type="caution">
    <text evidence="2">Lacks conserved residue(s) required for the propagation of feature annotation.</text>
</comment>
<dbReference type="PROSITE" id="PS01209">
    <property type="entry name" value="LDLRA_1"/>
    <property type="match status" value="1"/>
</dbReference>
<proteinExistence type="predicted"/>
<dbReference type="InterPro" id="IPR002172">
    <property type="entry name" value="LDrepeatLR_classA_rpt"/>
</dbReference>
<dbReference type="Gene3D" id="4.10.400.10">
    <property type="entry name" value="Low-density Lipoprotein Receptor"/>
    <property type="match status" value="1"/>
</dbReference>
<dbReference type="Proteomes" id="UP000784294">
    <property type="component" value="Unassembled WGS sequence"/>
</dbReference>
<dbReference type="EMBL" id="CAAALY010285055">
    <property type="protein sequence ID" value="VEL43775.1"/>
    <property type="molecule type" value="Genomic_DNA"/>
</dbReference>
<dbReference type="PROSITE" id="PS50068">
    <property type="entry name" value="LDLRA_2"/>
    <property type="match status" value="1"/>
</dbReference>
<name>A0A448XSD3_9PLAT</name>
<dbReference type="OrthoDB" id="6163359at2759"/>